<evidence type="ECO:0000313" key="2">
    <source>
        <dbReference type="EMBL" id="GFT33989.1"/>
    </source>
</evidence>
<gene>
    <name evidence="2" type="ORF">NPIL_527661</name>
</gene>
<dbReference type="Proteomes" id="UP000887013">
    <property type="component" value="Unassembled WGS sequence"/>
</dbReference>
<feature type="region of interest" description="Disordered" evidence="1">
    <location>
        <begin position="1"/>
        <end position="22"/>
    </location>
</feature>
<evidence type="ECO:0000256" key="1">
    <source>
        <dbReference type="SAM" id="MobiDB-lite"/>
    </source>
</evidence>
<dbReference type="EMBL" id="BMAW01108424">
    <property type="protein sequence ID" value="GFT33989.1"/>
    <property type="molecule type" value="Genomic_DNA"/>
</dbReference>
<keyword evidence="3" id="KW-1185">Reference proteome</keyword>
<evidence type="ECO:0000313" key="3">
    <source>
        <dbReference type="Proteomes" id="UP000887013"/>
    </source>
</evidence>
<name>A0A8X6NW35_NEPPI</name>
<feature type="non-terminal residue" evidence="2">
    <location>
        <position position="1"/>
    </location>
</feature>
<proteinExistence type="predicted"/>
<reference evidence="2" key="1">
    <citation type="submission" date="2020-08" db="EMBL/GenBank/DDBJ databases">
        <title>Multicomponent nature underlies the extraordinary mechanical properties of spider dragline silk.</title>
        <authorList>
            <person name="Kono N."/>
            <person name="Nakamura H."/>
            <person name="Mori M."/>
            <person name="Yoshida Y."/>
            <person name="Ohtoshi R."/>
            <person name="Malay A.D."/>
            <person name="Moran D.A.P."/>
            <person name="Tomita M."/>
            <person name="Numata K."/>
            <person name="Arakawa K."/>
        </authorList>
    </citation>
    <scope>NUCLEOTIDE SEQUENCE</scope>
</reference>
<accession>A0A8X6NW35</accession>
<dbReference type="AlphaFoldDB" id="A0A8X6NW35"/>
<comment type="caution">
    <text evidence="2">The sequence shown here is derived from an EMBL/GenBank/DDBJ whole genome shotgun (WGS) entry which is preliminary data.</text>
</comment>
<protein>
    <submittedName>
        <fullName evidence="2">Uncharacterized protein</fullName>
    </submittedName>
</protein>
<sequence length="58" mass="6374">RQWVALDVRDSGQDEVPGEPGASVTAERLVVEPHNIFPPAVVTLIHRFSMHQGLCVDP</sequence>
<organism evidence="2 3">
    <name type="scientific">Nephila pilipes</name>
    <name type="common">Giant wood spider</name>
    <name type="synonym">Nephila maculata</name>
    <dbReference type="NCBI Taxonomy" id="299642"/>
    <lineage>
        <taxon>Eukaryota</taxon>
        <taxon>Metazoa</taxon>
        <taxon>Ecdysozoa</taxon>
        <taxon>Arthropoda</taxon>
        <taxon>Chelicerata</taxon>
        <taxon>Arachnida</taxon>
        <taxon>Araneae</taxon>
        <taxon>Araneomorphae</taxon>
        <taxon>Entelegynae</taxon>
        <taxon>Araneoidea</taxon>
        <taxon>Nephilidae</taxon>
        <taxon>Nephila</taxon>
    </lineage>
</organism>